<keyword evidence="3" id="KW-1185">Reference proteome</keyword>
<feature type="region of interest" description="Disordered" evidence="1">
    <location>
        <begin position="156"/>
        <end position="185"/>
    </location>
</feature>
<accession>A0A8S1KEL4</accession>
<sequence length="258" mass="29780">MGNNCSYKQQISNKMQSLQVNSASNPQGMSKPKLDSLINTSQLTQMEIPNAMLQSPTKPFIPKHNEIKSLVRVPSEESLFLSQFNNVKVDEQKNNSIYQKKNIQKPLMTLKSSLKRNNQQIMVQSPKFQSSSPQVKQQIKCRSHSPIYNCANGELKTKKSRENSKKVNKQSQEYKPKRKYSDAPVQKEKHNLMRRKISDICDDHNYIIGVESYSPTKLRTYTPTSILKRKDSDAETNSPLKKQVRFKEQGINRKLNYN</sequence>
<reference evidence="2" key="1">
    <citation type="submission" date="2021-01" db="EMBL/GenBank/DDBJ databases">
        <authorList>
            <consortium name="Genoscope - CEA"/>
            <person name="William W."/>
        </authorList>
    </citation>
    <scope>NUCLEOTIDE SEQUENCE</scope>
</reference>
<evidence type="ECO:0000256" key="1">
    <source>
        <dbReference type="SAM" id="MobiDB-lite"/>
    </source>
</evidence>
<gene>
    <name evidence="2" type="ORF">PSON_ATCC_30995.1.T0070512</name>
</gene>
<comment type="caution">
    <text evidence="2">The sequence shown here is derived from an EMBL/GenBank/DDBJ whole genome shotgun (WGS) entry which is preliminary data.</text>
</comment>
<dbReference type="EMBL" id="CAJJDN010000007">
    <property type="protein sequence ID" value="CAD8053678.1"/>
    <property type="molecule type" value="Genomic_DNA"/>
</dbReference>
<feature type="compositionally biased region" description="Basic and acidic residues" evidence="1">
    <location>
        <begin position="172"/>
        <end position="185"/>
    </location>
</feature>
<feature type="compositionally biased region" description="Basic and acidic residues" evidence="1">
    <location>
        <begin position="156"/>
        <end position="165"/>
    </location>
</feature>
<proteinExistence type="predicted"/>
<evidence type="ECO:0000313" key="3">
    <source>
        <dbReference type="Proteomes" id="UP000692954"/>
    </source>
</evidence>
<name>A0A8S1KEL4_9CILI</name>
<dbReference type="Proteomes" id="UP000692954">
    <property type="component" value="Unassembled WGS sequence"/>
</dbReference>
<evidence type="ECO:0000313" key="2">
    <source>
        <dbReference type="EMBL" id="CAD8053678.1"/>
    </source>
</evidence>
<organism evidence="2 3">
    <name type="scientific">Paramecium sonneborni</name>
    <dbReference type="NCBI Taxonomy" id="65129"/>
    <lineage>
        <taxon>Eukaryota</taxon>
        <taxon>Sar</taxon>
        <taxon>Alveolata</taxon>
        <taxon>Ciliophora</taxon>
        <taxon>Intramacronucleata</taxon>
        <taxon>Oligohymenophorea</taxon>
        <taxon>Peniculida</taxon>
        <taxon>Parameciidae</taxon>
        <taxon>Paramecium</taxon>
    </lineage>
</organism>
<dbReference type="OrthoDB" id="296597at2759"/>
<dbReference type="AlphaFoldDB" id="A0A8S1KEL4"/>
<protein>
    <submittedName>
        <fullName evidence="2">Uncharacterized protein</fullName>
    </submittedName>
</protein>